<sequence>KSFVSTEAAHSTAAFQSVKLFLKNFSFLLNRLRFRHRFRSHLREAHSTAFKTAVNHLFLAPSTPENRSTDRAKPPLCQPGAF</sequence>
<evidence type="ECO:0000256" key="1">
    <source>
        <dbReference type="SAM" id="MobiDB-lite"/>
    </source>
</evidence>
<dbReference type="EMBL" id="JAOBYN010000006">
    <property type="protein sequence ID" value="MDH1054889.1"/>
    <property type="molecule type" value="Genomic_DNA"/>
</dbReference>
<accession>A0AA42N1N2</accession>
<name>A0AA42N1N2_AQUAC</name>
<feature type="non-terminal residue" evidence="2">
    <location>
        <position position="1"/>
    </location>
</feature>
<reference evidence="2" key="1">
    <citation type="submission" date="2022-09" db="EMBL/GenBank/DDBJ databases">
        <title>Intensive care unit water sources are persistently colonized with multi-drug resistant bacteria and are the site of extensive horizontal gene transfer of antibiotic resistance genes.</title>
        <authorList>
            <person name="Diorio-Toth L."/>
        </authorList>
    </citation>
    <scope>NUCLEOTIDE SEQUENCE</scope>
    <source>
        <strain evidence="2">GD03990</strain>
    </source>
</reference>
<evidence type="ECO:0000313" key="3">
    <source>
        <dbReference type="Proteomes" id="UP001158730"/>
    </source>
</evidence>
<protein>
    <submittedName>
        <fullName evidence="2">Uncharacterized protein</fullName>
    </submittedName>
</protein>
<gene>
    <name evidence="2" type="ORF">N5C05_08970</name>
</gene>
<evidence type="ECO:0000313" key="2">
    <source>
        <dbReference type="EMBL" id="MDH1054889.1"/>
    </source>
</evidence>
<proteinExistence type="predicted"/>
<dbReference type="AlphaFoldDB" id="A0AA42N1N2"/>
<organism evidence="2 3">
    <name type="scientific">Aquipseudomonas alcaligenes</name>
    <name type="common">Pseudomonas alcaligenes</name>
    <dbReference type="NCBI Taxonomy" id="43263"/>
    <lineage>
        <taxon>Bacteria</taxon>
        <taxon>Pseudomonadati</taxon>
        <taxon>Pseudomonadota</taxon>
        <taxon>Gammaproteobacteria</taxon>
        <taxon>Pseudomonadales</taxon>
        <taxon>Pseudomonadaceae</taxon>
        <taxon>Aquipseudomonas</taxon>
    </lineage>
</organism>
<comment type="caution">
    <text evidence="2">The sequence shown here is derived from an EMBL/GenBank/DDBJ whole genome shotgun (WGS) entry which is preliminary data.</text>
</comment>
<dbReference type="Proteomes" id="UP001158730">
    <property type="component" value="Unassembled WGS sequence"/>
</dbReference>
<feature type="region of interest" description="Disordered" evidence="1">
    <location>
        <begin position="61"/>
        <end position="82"/>
    </location>
</feature>